<dbReference type="EMBL" id="JAOYFB010000005">
    <property type="protein sequence ID" value="KAK4015995.1"/>
    <property type="molecule type" value="Genomic_DNA"/>
</dbReference>
<dbReference type="Proteomes" id="UP001234178">
    <property type="component" value="Unassembled WGS sequence"/>
</dbReference>
<organism evidence="1 2">
    <name type="scientific">Daphnia magna</name>
    <dbReference type="NCBI Taxonomy" id="35525"/>
    <lineage>
        <taxon>Eukaryota</taxon>
        <taxon>Metazoa</taxon>
        <taxon>Ecdysozoa</taxon>
        <taxon>Arthropoda</taxon>
        <taxon>Crustacea</taxon>
        <taxon>Branchiopoda</taxon>
        <taxon>Diplostraca</taxon>
        <taxon>Cladocera</taxon>
        <taxon>Anomopoda</taxon>
        <taxon>Daphniidae</taxon>
        <taxon>Daphnia</taxon>
    </lineage>
</organism>
<proteinExistence type="predicted"/>
<protein>
    <submittedName>
        <fullName evidence="1">Uncharacterized protein</fullName>
    </submittedName>
</protein>
<evidence type="ECO:0000313" key="1">
    <source>
        <dbReference type="EMBL" id="KAK4015995.1"/>
    </source>
</evidence>
<name>A0ABQ9ZSS9_9CRUS</name>
<evidence type="ECO:0000313" key="2">
    <source>
        <dbReference type="Proteomes" id="UP001234178"/>
    </source>
</evidence>
<reference evidence="1 2" key="1">
    <citation type="journal article" date="2023" name="Nucleic Acids Res.">
        <title>The hologenome of Daphnia magna reveals possible DNA methylation and microbiome-mediated evolution of the host genome.</title>
        <authorList>
            <person name="Chaturvedi A."/>
            <person name="Li X."/>
            <person name="Dhandapani V."/>
            <person name="Marshall H."/>
            <person name="Kissane S."/>
            <person name="Cuenca-Cambronero M."/>
            <person name="Asole G."/>
            <person name="Calvet F."/>
            <person name="Ruiz-Romero M."/>
            <person name="Marangio P."/>
            <person name="Guigo R."/>
            <person name="Rago D."/>
            <person name="Mirbahai L."/>
            <person name="Eastwood N."/>
            <person name="Colbourne J.K."/>
            <person name="Zhou J."/>
            <person name="Mallon E."/>
            <person name="Orsini L."/>
        </authorList>
    </citation>
    <scope>NUCLEOTIDE SEQUENCE [LARGE SCALE GENOMIC DNA]</scope>
    <source>
        <strain evidence="1">LRV0_1</strain>
    </source>
</reference>
<gene>
    <name evidence="1" type="ORF">OUZ56_030959</name>
</gene>
<sequence length="99" mass="11347">MSSGLGLSRDALKQVQWARTSLRIFNVRWRYVTCLSFVHSRSVACIYFDISTSRFLSVQYDLILTTPSTTATFERRSCCTSLRGSSLWPHPPHFIEANI</sequence>
<accession>A0ABQ9ZSS9</accession>
<comment type="caution">
    <text evidence="1">The sequence shown here is derived from an EMBL/GenBank/DDBJ whole genome shotgun (WGS) entry which is preliminary data.</text>
</comment>
<keyword evidence="2" id="KW-1185">Reference proteome</keyword>